<dbReference type="InterPro" id="IPR036366">
    <property type="entry name" value="PGBDSf"/>
</dbReference>
<protein>
    <recommendedName>
        <fullName evidence="4">LGFP repeat-containing protein</fullName>
    </recommendedName>
</protein>
<dbReference type="Gene3D" id="1.10.101.10">
    <property type="entry name" value="PGBD-like superfamily/PGBD"/>
    <property type="match status" value="1"/>
</dbReference>
<proteinExistence type="predicted"/>
<comment type="caution">
    <text evidence="2">The sequence shown here is derived from an EMBL/GenBank/DDBJ whole genome shotgun (WGS) entry which is preliminary data.</text>
</comment>
<dbReference type="RefSeq" id="WP_344830237.1">
    <property type="nucleotide sequence ID" value="NZ_BAAAUV010000009.1"/>
</dbReference>
<keyword evidence="3" id="KW-1185">Reference proteome</keyword>
<evidence type="ECO:0008006" key="4">
    <source>
        <dbReference type="Google" id="ProtNLM"/>
    </source>
</evidence>
<reference evidence="3" key="1">
    <citation type="journal article" date="2019" name="Int. J. Syst. Evol. Microbiol.">
        <title>The Global Catalogue of Microorganisms (GCM) 10K type strain sequencing project: providing services to taxonomists for standard genome sequencing and annotation.</title>
        <authorList>
            <consortium name="The Broad Institute Genomics Platform"/>
            <consortium name="The Broad Institute Genome Sequencing Center for Infectious Disease"/>
            <person name="Wu L."/>
            <person name="Ma J."/>
        </authorList>
    </citation>
    <scope>NUCLEOTIDE SEQUENCE [LARGE SCALE GENOMIC DNA]</scope>
    <source>
        <strain evidence="3">JCM 9377</strain>
    </source>
</reference>
<accession>A0ABP6QH72</accession>
<name>A0ABP6QH72_9ACTN</name>
<feature type="chain" id="PRO_5046063322" description="LGFP repeat-containing protein" evidence="1">
    <location>
        <begin position="28"/>
        <end position="337"/>
    </location>
</feature>
<evidence type="ECO:0000256" key="1">
    <source>
        <dbReference type="SAM" id="SignalP"/>
    </source>
</evidence>
<evidence type="ECO:0000313" key="2">
    <source>
        <dbReference type="EMBL" id="GAA3217044.1"/>
    </source>
</evidence>
<sequence>MHRVLSRALTVTTALVLAVSLGSASHADPPPLSAGVQSALKTVDPELRHARDEKRTLASDLDPSQKVVEDVVPFQGDGGVVFVRREVGAVRPVEGEVAAGGRVVATPKVKRAKAGTRKIRIIDTSRGRGPGLLIAAWTERTGVNYRIVTRGTLDRAELIKLVKALPADSAQPTRKALRGIRTAKPTRVAEPLRSTGNLVVDGSGDAWDDFGNEATLCTSCSYLRSDYAGMWQWILWAENKLEKSAIDCYFGAATATATKAWQTKFKPEAGAVDGVVGASTRNVADGFIDGSGTLVEYYSESVDRRVLFNRTSGIYHMGTSGIGVQVNYTGTPNIPEC</sequence>
<gene>
    <name evidence="2" type="ORF">GCM10010468_39510</name>
</gene>
<dbReference type="EMBL" id="BAAAUV010000009">
    <property type="protein sequence ID" value="GAA3217044.1"/>
    <property type="molecule type" value="Genomic_DNA"/>
</dbReference>
<feature type="signal peptide" evidence="1">
    <location>
        <begin position="1"/>
        <end position="27"/>
    </location>
</feature>
<dbReference type="Proteomes" id="UP001501237">
    <property type="component" value="Unassembled WGS sequence"/>
</dbReference>
<evidence type="ECO:0000313" key="3">
    <source>
        <dbReference type="Proteomes" id="UP001501237"/>
    </source>
</evidence>
<keyword evidence="1" id="KW-0732">Signal</keyword>
<organism evidence="2 3">
    <name type="scientific">Actinocorallia longicatena</name>
    <dbReference type="NCBI Taxonomy" id="111803"/>
    <lineage>
        <taxon>Bacteria</taxon>
        <taxon>Bacillati</taxon>
        <taxon>Actinomycetota</taxon>
        <taxon>Actinomycetes</taxon>
        <taxon>Streptosporangiales</taxon>
        <taxon>Thermomonosporaceae</taxon>
        <taxon>Actinocorallia</taxon>
    </lineage>
</organism>